<evidence type="ECO:0000313" key="2">
    <source>
        <dbReference type="Proteomes" id="UP001604336"/>
    </source>
</evidence>
<keyword evidence="2" id="KW-1185">Reference proteome</keyword>
<dbReference type="EMBL" id="JBFOLK010000008">
    <property type="protein sequence ID" value="KAL2492505.1"/>
    <property type="molecule type" value="Genomic_DNA"/>
</dbReference>
<gene>
    <name evidence="1" type="ORF">Adt_28133</name>
</gene>
<evidence type="ECO:0000313" key="1">
    <source>
        <dbReference type="EMBL" id="KAL2492505.1"/>
    </source>
</evidence>
<protein>
    <submittedName>
        <fullName evidence="1">Calmodulin-binding protein 60 C</fullName>
    </submittedName>
</protein>
<organism evidence="1 2">
    <name type="scientific">Abeliophyllum distichum</name>
    <dbReference type="NCBI Taxonomy" id="126358"/>
    <lineage>
        <taxon>Eukaryota</taxon>
        <taxon>Viridiplantae</taxon>
        <taxon>Streptophyta</taxon>
        <taxon>Embryophyta</taxon>
        <taxon>Tracheophyta</taxon>
        <taxon>Spermatophyta</taxon>
        <taxon>Magnoliopsida</taxon>
        <taxon>eudicotyledons</taxon>
        <taxon>Gunneridae</taxon>
        <taxon>Pentapetalae</taxon>
        <taxon>asterids</taxon>
        <taxon>lamiids</taxon>
        <taxon>Lamiales</taxon>
        <taxon>Oleaceae</taxon>
        <taxon>Forsythieae</taxon>
        <taxon>Abeliophyllum</taxon>
    </lineage>
</organism>
<name>A0ABD1RVP0_9LAMI</name>
<accession>A0ABD1RVP0</accession>
<comment type="caution">
    <text evidence="1">The sequence shown here is derived from an EMBL/GenBank/DDBJ whole genome shotgun (WGS) entry which is preliminary data.</text>
</comment>
<sequence>MQIVENLKQRVYRNLKDLVPIDDQSPVGYPMLLPSFGADNFNYPTSSMQNVHFPVQQEMQMNPTHLTTSPLNNYEVGQEYSPFEVSFTESSHQMQGLNSTSGNSFGMSDSNNGSYMGADTWASGGNYAGSFMPTNDPSINNFLVDSTAFQENELFLGSTTQEIGTISSNPGIRFPRNGKHKTRWCKVLAVVKWHLVRSNVAARKWKRLCSNM</sequence>
<reference evidence="2" key="1">
    <citation type="submission" date="2024-07" db="EMBL/GenBank/DDBJ databases">
        <title>Two chromosome-level genome assemblies of Korean endemic species Abeliophyllum distichum and Forsythia ovata (Oleaceae).</title>
        <authorList>
            <person name="Jang H."/>
        </authorList>
    </citation>
    <scope>NUCLEOTIDE SEQUENCE [LARGE SCALE GENOMIC DNA]</scope>
</reference>
<dbReference type="AlphaFoldDB" id="A0ABD1RVP0"/>
<dbReference type="Proteomes" id="UP001604336">
    <property type="component" value="Unassembled WGS sequence"/>
</dbReference>
<proteinExistence type="predicted"/>